<keyword evidence="6" id="KW-0812">Transmembrane</keyword>
<accession>A0ABW3W8P5</accession>
<dbReference type="Pfam" id="PF00501">
    <property type="entry name" value="AMP-binding"/>
    <property type="match status" value="1"/>
</dbReference>
<dbReference type="InterPro" id="IPR045851">
    <property type="entry name" value="AMP-bd_C_sf"/>
</dbReference>
<keyword evidence="6" id="KW-1133">Transmembrane helix</keyword>
<evidence type="ECO:0000256" key="3">
    <source>
        <dbReference type="ARBA" id="ARBA00022553"/>
    </source>
</evidence>
<keyword evidence="4" id="KW-0436">Ligase</keyword>
<dbReference type="PANTHER" id="PTHR22754">
    <property type="entry name" value="DISCO-INTERACTING PROTEIN 2 DIP2 -RELATED"/>
    <property type="match status" value="1"/>
</dbReference>
<dbReference type="InterPro" id="IPR000873">
    <property type="entry name" value="AMP-dep_synth/lig_dom"/>
</dbReference>
<keyword evidence="9" id="KW-1185">Reference proteome</keyword>
<feature type="transmembrane region" description="Helical" evidence="6">
    <location>
        <begin position="729"/>
        <end position="754"/>
    </location>
</feature>
<feature type="region of interest" description="Disordered" evidence="5">
    <location>
        <begin position="91"/>
        <end position="123"/>
    </location>
</feature>
<dbReference type="InterPro" id="IPR009081">
    <property type="entry name" value="PP-bd_ACP"/>
</dbReference>
<keyword evidence="2" id="KW-0596">Phosphopantetheine</keyword>
<dbReference type="InterPro" id="IPR042099">
    <property type="entry name" value="ANL_N_sf"/>
</dbReference>
<dbReference type="PANTHER" id="PTHR22754:SF32">
    <property type="entry name" value="DISCO-INTERACTING PROTEIN 2"/>
    <property type="match status" value="1"/>
</dbReference>
<dbReference type="RefSeq" id="WP_277831719.1">
    <property type="nucleotide sequence ID" value="NZ_JARQZE010000003.1"/>
</dbReference>
<evidence type="ECO:0000313" key="8">
    <source>
        <dbReference type="EMBL" id="MFD1262186.1"/>
    </source>
</evidence>
<dbReference type="InterPro" id="IPR002123">
    <property type="entry name" value="Plipid/glycerol_acylTrfase"/>
</dbReference>
<dbReference type="SUPFAM" id="SSF47336">
    <property type="entry name" value="ACP-like"/>
    <property type="match status" value="1"/>
</dbReference>
<evidence type="ECO:0000256" key="1">
    <source>
        <dbReference type="ARBA" id="ARBA00006432"/>
    </source>
</evidence>
<evidence type="ECO:0000256" key="6">
    <source>
        <dbReference type="SAM" id="Phobius"/>
    </source>
</evidence>
<sequence length="960" mass="102540">MPTPHLADPHDAAQLLALVDALVRELHPGAMRRATLDCALDRDLGLDSLSRVELLARIERHYGVRLPTTVLDSAETPRDLLAALADAPAGSPLSQATRRAAGDAPASTSTVTDPVSEPSAGMPSGAATLLEVLDWHLARHPERCHVRFLAGDDEVETLSHAELANGARKVAAALRGLGVQPGDCVALMLPTGLDFFRSFFGILFAGAVPVPMYPPARPAQIEEHLRRQAGILRNCAAPVLITFDRVRPLASALAGLAPELVHVTTPAALAASPAASAPAMASAPRHPARARELALIQYTSGSTGDPKGVALSHANLLANIRAWGLAAKVEARDVCVSWLPLYHDMGLIGTWLGSLYHGCTLVLMSPLDFLARPERWLWAIHHYRGTVTAAPNFAYELCVKRLAGTDLAGLDLSSWRLAANGAEPVNPDTLERFAHAFAPYGLSAGSLTPVYGLAECSVGLCVPPPGRGVRIDRVERTLLTREGHALAADGAAGTGTNDDDGEVLRLVSCGPPLPGHELRIVDADGRPLPERHVGELEFRGPSATAGYYRNPAASAALFHDGWLVTGDHAYLADGELYITGRAKELIIRAGRNLYPYDLEQAIGDLPGVRKGCVAVFGVSDPTSGEERLVVVAETRLEDQAERQALEAGIVAAAMTQLDLAPDAIVLAPPHAVLKTSSGKIRRAAVREAWLAGRLGEPVRAAWLQVLRLHAASLAGRIGKRARALPGVLYAVWAWAWFAPLATLAAIGIIGLPGLGQRWALAHRLARLYRWLCACPLRIEGLDKLPAGNCILVANHASYIDGFVLAATLPHPVRFIAKTELRAQPLLRTLLERMGTVFVDRFDTRQSLEDARTLATHAEAGVPLLFFAEGTFGPEEGLRAFRLGAFQVAARQGLPVVPVALAGTRAVLRSGGWQPQRGRLGVRICAPLQPAGEDWHDLLALRDAVRARILAHCGEHDALQD</sequence>
<dbReference type="SUPFAM" id="SSF69593">
    <property type="entry name" value="Glycerol-3-phosphate (1)-acyltransferase"/>
    <property type="match status" value="1"/>
</dbReference>
<keyword evidence="6" id="KW-0472">Membrane</keyword>
<proteinExistence type="inferred from homology"/>
<evidence type="ECO:0000256" key="2">
    <source>
        <dbReference type="ARBA" id="ARBA00022450"/>
    </source>
</evidence>
<organism evidence="8 9">
    <name type="scientific">Thauera mechernichensis</name>
    <dbReference type="NCBI Taxonomy" id="82788"/>
    <lineage>
        <taxon>Bacteria</taxon>
        <taxon>Pseudomonadati</taxon>
        <taxon>Pseudomonadota</taxon>
        <taxon>Betaproteobacteria</taxon>
        <taxon>Rhodocyclales</taxon>
        <taxon>Zoogloeaceae</taxon>
        <taxon>Thauera</taxon>
    </lineage>
</organism>
<evidence type="ECO:0000313" key="9">
    <source>
        <dbReference type="Proteomes" id="UP001597158"/>
    </source>
</evidence>
<evidence type="ECO:0000256" key="5">
    <source>
        <dbReference type="SAM" id="MobiDB-lite"/>
    </source>
</evidence>
<dbReference type="InterPro" id="IPR036736">
    <property type="entry name" value="ACP-like_sf"/>
</dbReference>
<gene>
    <name evidence="8" type="ORF">ACFQ4M_01245</name>
</gene>
<dbReference type="SUPFAM" id="SSF56801">
    <property type="entry name" value="Acetyl-CoA synthetase-like"/>
    <property type="match status" value="1"/>
</dbReference>
<evidence type="ECO:0000259" key="7">
    <source>
        <dbReference type="PROSITE" id="PS50075"/>
    </source>
</evidence>
<dbReference type="Pfam" id="PF01553">
    <property type="entry name" value="Acyltransferase"/>
    <property type="match status" value="1"/>
</dbReference>
<protein>
    <submittedName>
        <fullName evidence="8">AMP-binding protein</fullName>
    </submittedName>
</protein>
<keyword evidence="3" id="KW-0597">Phosphoprotein</keyword>
<dbReference type="CDD" id="cd07989">
    <property type="entry name" value="LPLAT_AGPAT-like"/>
    <property type="match status" value="1"/>
</dbReference>
<feature type="domain" description="Carrier" evidence="7">
    <location>
        <begin position="9"/>
        <end position="88"/>
    </location>
</feature>
<dbReference type="Gene3D" id="3.30.300.30">
    <property type="match status" value="1"/>
</dbReference>
<comment type="caution">
    <text evidence="8">The sequence shown here is derived from an EMBL/GenBank/DDBJ whole genome shotgun (WGS) entry which is preliminary data.</text>
</comment>
<dbReference type="InterPro" id="IPR040097">
    <property type="entry name" value="FAAL/FAAC"/>
</dbReference>
<dbReference type="EMBL" id="JBHTMC010000002">
    <property type="protein sequence ID" value="MFD1262186.1"/>
    <property type="molecule type" value="Genomic_DNA"/>
</dbReference>
<dbReference type="Pfam" id="PF00550">
    <property type="entry name" value="PP-binding"/>
    <property type="match status" value="1"/>
</dbReference>
<dbReference type="Gene3D" id="3.40.50.12780">
    <property type="entry name" value="N-terminal domain of ligase-like"/>
    <property type="match status" value="1"/>
</dbReference>
<comment type="similarity">
    <text evidence="1">Belongs to the ATP-dependent AMP-binding enzyme family.</text>
</comment>
<dbReference type="PROSITE" id="PS00455">
    <property type="entry name" value="AMP_BINDING"/>
    <property type="match status" value="1"/>
</dbReference>
<dbReference type="Gene3D" id="1.10.1200.10">
    <property type="entry name" value="ACP-like"/>
    <property type="match status" value="1"/>
</dbReference>
<dbReference type="Proteomes" id="UP001597158">
    <property type="component" value="Unassembled WGS sequence"/>
</dbReference>
<dbReference type="InterPro" id="IPR020806">
    <property type="entry name" value="PKS_PP-bd"/>
</dbReference>
<dbReference type="SMART" id="SM00563">
    <property type="entry name" value="PlsC"/>
    <property type="match status" value="1"/>
</dbReference>
<evidence type="ECO:0000256" key="4">
    <source>
        <dbReference type="ARBA" id="ARBA00022598"/>
    </source>
</evidence>
<name>A0ABW3W8P5_9RHOO</name>
<dbReference type="SMART" id="SM00823">
    <property type="entry name" value="PKS_PP"/>
    <property type="match status" value="1"/>
</dbReference>
<dbReference type="InterPro" id="IPR020845">
    <property type="entry name" value="AMP-binding_CS"/>
</dbReference>
<dbReference type="CDD" id="cd05931">
    <property type="entry name" value="FAAL"/>
    <property type="match status" value="1"/>
</dbReference>
<dbReference type="PROSITE" id="PS50075">
    <property type="entry name" value="CARRIER"/>
    <property type="match status" value="1"/>
</dbReference>
<reference evidence="9" key="1">
    <citation type="journal article" date="2019" name="Int. J. Syst. Evol. Microbiol.">
        <title>The Global Catalogue of Microorganisms (GCM) 10K type strain sequencing project: providing services to taxonomists for standard genome sequencing and annotation.</title>
        <authorList>
            <consortium name="The Broad Institute Genomics Platform"/>
            <consortium name="The Broad Institute Genome Sequencing Center for Infectious Disease"/>
            <person name="Wu L."/>
            <person name="Ma J."/>
        </authorList>
    </citation>
    <scope>NUCLEOTIDE SEQUENCE [LARGE SCALE GENOMIC DNA]</scope>
    <source>
        <strain evidence="9">CCUG 48884</strain>
    </source>
</reference>